<evidence type="ECO:0000313" key="2">
    <source>
        <dbReference type="Proteomes" id="UP000887575"/>
    </source>
</evidence>
<proteinExistence type="predicted"/>
<keyword evidence="2" id="KW-1185">Reference proteome</keyword>
<name>A0AAF3ESB4_9BILA</name>
<organism evidence="2 3">
    <name type="scientific">Mesorhabditis belari</name>
    <dbReference type="NCBI Taxonomy" id="2138241"/>
    <lineage>
        <taxon>Eukaryota</taxon>
        <taxon>Metazoa</taxon>
        <taxon>Ecdysozoa</taxon>
        <taxon>Nematoda</taxon>
        <taxon>Chromadorea</taxon>
        <taxon>Rhabditida</taxon>
        <taxon>Rhabditina</taxon>
        <taxon>Rhabditomorpha</taxon>
        <taxon>Rhabditoidea</taxon>
        <taxon>Rhabditidae</taxon>
        <taxon>Mesorhabditinae</taxon>
        <taxon>Mesorhabditis</taxon>
    </lineage>
</organism>
<reference evidence="3" key="1">
    <citation type="submission" date="2024-02" db="UniProtKB">
        <authorList>
            <consortium name="WormBaseParasite"/>
        </authorList>
    </citation>
    <scope>IDENTIFICATION</scope>
</reference>
<evidence type="ECO:0000256" key="1">
    <source>
        <dbReference type="SAM" id="MobiDB-lite"/>
    </source>
</evidence>
<feature type="compositionally biased region" description="Basic and acidic residues" evidence="1">
    <location>
        <begin position="38"/>
        <end position="50"/>
    </location>
</feature>
<dbReference type="WBParaSite" id="MBELARI_LOCUS17030">
    <property type="protein sequence ID" value="MBELARI_LOCUS17030"/>
    <property type="gene ID" value="MBELARI_LOCUS17030"/>
</dbReference>
<feature type="region of interest" description="Disordered" evidence="1">
    <location>
        <begin position="31"/>
        <end position="50"/>
    </location>
</feature>
<sequence length="68" mass="7974">MIPATPEEISYGVYLDSQHKLCYVNCAPAPAKKRRQQKKEESTQSVETIKKEKERKSFLSRLLKKLRH</sequence>
<dbReference type="AlphaFoldDB" id="A0AAF3ESB4"/>
<evidence type="ECO:0000313" key="3">
    <source>
        <dbReference type="WBParaSite" id="MBELARI_LOCUS17030"/>
    </source>
</evidence>
<dbReference type="Proteomes" id="UP000887575">
    <property type="component" value="Unassembled WGS sequence"/>
</dbReference>
<accession>A0AAF3ESB4</accession>
<protein>
    <submittedName>
        <fullName evidence="3">Uncharacterized protein</fullName>
    </submittedName>
</protein>